<comment type="subcellular location">
    <subcellularLocation>
        <location evidence="1">Membrane</location>
        <topology evidence="1">Single-pass membrane protein</topology>
    </subcellularLocation>
</comment>
<dbReference type="PANTHER" id="PTHR36985:SF1">
    <property type="entry name" value="TRANSLOCATION AND ASSEMBLY MODULE SUBUNIT TAMB"/>
    <property type="match status" value="1"/>
</dbReference>
<reference evidence="7 8" key="1">
    <citation type="submission" date="2018-08" db="EMBL/GenBank/DDBJ databases">
        <title>The multiple taxonomic identification of Sphingomonas gilva.</title>
        <authorList>
            <person name="Zhu D."/>
            <person name="Zheng S."/>
        </authorList>
    </citation>
    <scope>NUCLEOTIDE SEQUENCE [LARGE SCALE GENOMIC DNA]</scope>
    <source>
        <strain evidence="7 8">ZDH117</strain>
    </source>
</reference>
<gene>
    <name evidence="7" type="ORF">D1610_04840</name>
</gene>
<keyword evidence="4 5" id="KW-0472">Membrane</keyword>
<dbReference type="Pfam" id="PF04357">
    <property type="entry name" value="TamB"/>
    <property type="match status" value="1"/>
</dbReference>
<evidence type="ECO:0000256" key="3">
    <source>
        <dbReference type="ARBA" id="ARBA00022989"/>
    </source>
</evidence>
<evidence type="ECO:0000259" key="6">
    <source>
        <dbReference type="Pfam" id="PF04357"/>
    </source>
</evidence>
<dbReference type="RefSeq" id="WP_118863043.1">
    <property type="nucleotide sequence ID" value="NZ_QWLV01000002.1"/>
</dbReference>
<dbReference type="GO" id="GO:0009306">
    <property type="term" value="P:protein secretion"/>
    <property type="evidence" value="ECO:0007669"/>
    <property type="project" value="InterPro"/>
</dbReference>
<evidence type="ECO:0000256" key="4">
    <source>
        <dbReference type="ARBA" id="ARBA00023136"/>
    </source>
</evidence>
<dbReference type="InterPro" id="IPR007452">
    <property type="entry name" value="TamB_C"/>
</dbReference>
<evidence type="ECO:0000313" key="7">
    <source>
        <dbReference type="EMBL" id="RHW17851.1"/>
    </source>
</evidence>
<comment type="caution">
    <text evidence="7">The sequence shown here is derived from an EMBL/GenBank/DDBJ whole genome shotgun (WGS) entry which is preliminary data.</text>
</comment>
<dbReference type="GO" id="GO:0005886">
    <property type="term" value="C:plasma membrane"/>
    <property type="evidence" value="ECO:0007669"/>
    <property type="project" value="InterPro"/>
</dbReference>
<dbReference type="EMBL" id="QWLV01000002">
    <property type="protein sequence ID" value="RHW17851.1"/>
    <property type="molecule type" value="Genomic_DNA"/>
</dbReference>
<keyword evidence="8" id="KW-1185">Reference proteome</keyword>
<organism evidence="7 8">
    <name type="scientific">Sphingomonas gilva</name>
    <dbReference type="NCBI Taxonomy" id="2305907"/>
    <lineage>
        <taxon>Bacteria</taxon>
        <taxon>Pseudomonadati</taxon>
        <taxon>Pseudomonadota</taxon>
        <taxon>Alphaproteobacteria</taxon>
        <taxon>Sphingomonadales</taxon>
        <taxon>Sphingomonadaceae</taxon>
        <taxon>Sphingomonas</taxon>
    </lineage>
</organism>
<keyword evidence="2 5" id="KW-0812">Transmembrane</keyword>
<dbReference type="Proteomes" id="UP000266693">
    <property type="component" value="Unassembled WGS sequence"/>
</dbReference>
<keyword evidence="3 5" id="KW-1133">Transmembrane helix</keyword>
<dbReference type="PANTHER" id="PTHR36985">
    <property type="entry name" value="TRANSLOCATION AND ASSEMBLY MODULE SUBUNIT TAMB"/>
    <property type="match status" value="1"/>
</dbReference>
<accession>A0A396RVZ9</accession>
<sequence>MAEEGASPAERPRAGIWGRIAKWALGFLLALAAIIVAALYVLDTGVGHRFIANRIAALAPASGLRIKIGRIDGSIYSVARIRDLRISDNKGLIFSSPDILLDWTPLAWLDNRLSIDRLIAPRATLHKLPELVPSGEEGPILPGFDIRIGELRIDRLTVAPAVTGNGVARQGRIAGRADIRSGRAMVSLDALVQGSDSVMLRLDAEPDGDRFDLAARVRGTADGVVAKLAGLNRSISLDIAGDGRWSAWEGTAIADIAGQRFADLRLGVDQGRYTLSGAIQPGDIAGARIRQLASPRIAINGAATFADRRLDGTLSLRSAALAIEAEGIVDLGRNAFDNMQVTARLLRPGDLLADMTGRDIELRLLLDGAFDTAQFDYRLLAPRVAFGQTGLINARAAGRGRLSDSPVSVPLRFTAQAVTGVGEVAGGILRNLSVEGVLRVSATTIIGDDLRLRSDKLTSRIGLMVNLETGDYSISLNGQLGRYLIPGLGIVDVRTELRVIPGPGGRGIRVVGRGEAIVRRLDNGFLRSLAGGLPRITTALERGPDGVLYLRGVRITAPAITATGNGYRRRDGTFYFEGEGRQAQYGPFQLKLDGRIDRPKLDILLASPLPALGLKDVRVLLDPTEAGFDYQAQGTSTLGPFTSNGAILLPRGGNATIAVADLQVSGFRANGDLRVVTGGFDGQIALAGGGVSGTLTFEPRGENQAIIAALRLERAQLGGVANLFVRRGTVDGTIVLDPDGQTIDAKIDARGLRRGGLRFSRLEATAQLRNGSGTVRASVEGSRRQSFELQGVAQIAPGRIAIEASGELDDRPIALSSPAVLTREDGGWRLAPATLEYAGGRLALSGLFGAESTSVNAQLQRMPLSILDIAYDGLGLGGAASGRLTYNQIAGAAPTGSANITVRGLTRSGLVLTSQPIDLGVAAVLRADSAAMRAVAASGGRTIGRAQARLSPLGGGDLATRLANAPLFAQLRYNGPANTLWRLTGIEIFDLGGDLAVGADATGRLADPQIRGTLRTQNMRLESTLTGTVLTEMKAEGRFGGSRLVIDQFTARAGPGNVSGRGVFDLAAARGFGMDLQIQADNAELMDLDTLGATVTGPLRIRSDGSGGLISGEVVMNRSRFTLGRATAASVLPRINVREINRRGEEIEQELVTQPWRLDLKARAPNRLQVSGLGLESEWSADLDIGGTVTAPQIRGRADLVRGEYEFAGRTFELERGSIRFSGQVPADPTLDIAANANAQGINATIRVTGTGQRPIIGFTSVPALPEDELLSRLLFGTSITNLSAPEALQLAAAVASLQGGGGGLNPINAVRDAAGLDRLRILPADPTRGQGTAIAAGKYITRNTFVEIITDGQGYSATQVEFQITRWLSVLASISTLGRQSINARVSKDY</sequence>
<protein>
    <submittedName>
        <fullName evidence="7">Translocation/assembly module TamB</fullName>
    </submittedName>
</protein>
<evidence type="ECO:0000256" key="1">
    <source>
        <dbReference type="ARBA" id="ARBA00004167"/>
    </source>
</evidence>
<evidence type="ECO:0000256" key="5">
    <source>
        <dbReference type="SAM" id="Phobius"/>
    </source>
</evidence>
<feature type="domain" description="Translocation and assembly module TamB C-terminal" evidence="6">
    <location>
        <begin position="1048"/>
        <end position="1380"/>
    </location>
</feature>
<dbReference type="OrthoDB" id="7784409at2"/>
<proteinExistence type="predicted"/>
<feature type="transmembrane region" description="Helical" evidence="5">
    <location>
        <begin position="20"/>
        <end position="42"/>
    </location>
</feature>
<name>A0A396RVZ9_9SPHN</name>
<evidence type="ECO:0000256" key="2">
    <source>
        <dbReference type="ARBA" id="ARBA00022692"/>
    </source>
</evidence>
<evidence type="ECO:0000313" key="8">
    <source>
        <dbReference type="Proteomes" id="UP000266693"/>
    </source>
</evidence>